<dbReference type="AlphaFoldDB" id="A0A6S7CYH8"/>
<dbReference type="Proteomes" id="UP000494365">
    <property type="component" value="Unassembled WGS sequence"/>
</dbReference>
<organism evidence="2 3">
    <name type="scientific">Paraburkholderia ultramafica</name>
    <dbReference type="NCBI Taxonomy" id="1544867"/>
    <lineage>
        <taxon>Bacteria</taxon>
        <taxon>Pseudomonadati</taxon>
        <taxon>Pseudomonadota</taxon>
        <taxon>Betaproteobacteria</taxon>
        <taxon>Burkholderiales</taxon>
        <taxon>Burkholderiaceae</taxon>
        <taxon>Paraburkholderia</taxon>
    </lineage>
</organism>
<evidence type="ECO:0000313" key="3">
    <source>
        <dbReference type="Proteomes" id="UP000494365"/>
    </source>
</evidence>
<dbReference type="InterPro" id="IPR005586">
    <property type="entry name" value="ABC_trans_aux"/>
</dbReference>
<dbReference type="RefSeq" id="WP_246279069.1">
    <property type="nucleotide sequence ID" value="NZ_CADIKK010000014.1"/>
</dbReference>
<dbReference type="PROSITE" id="PS51257">
    <property type="entry name" value="PROKAR_LIPOPROTEIN"/>
    <property type="match status" value="1"/>
</dbReference>
<reference evidence="2 3" key="1">
    <citation type="submission" date="2020-04" db="EMBL/GenBank/DDBJ databases">
        <authorList>
            <person name="De Canck E."/>
        </authorList>
    </citation>
    <scope>NUCLEOTIDE SEQUENCE [LARGE SCALE GENOMIC DNA]</scope>
    <source>
        <strain evidence="2 3">LMG 28614</strain>
    </source>
</reference>
<protein>
    <recommendedName>
        <fullName evidence="1">ABC-type transport auxiliary lipoprotein component domain-containing protein</fullName>
    </recommendedName>
</protein>
<name>A0A6S7CYH8_9BURK</name>
<sequence length="243" mass="25803">MVTESRSWRTIVRTVTGIGLVVLTACASQPTRFYTLGTNSEATIANRTTSPAFLIDMRTVRVPAAVAKSQLVVQVNAAQVKILEDDRWASPLADEIRNALLADVTRQAGAPGGHAMGEAGDVPVYQVSVDVQRFESWPGSHALIDAVWSVRALNGPETLTCHSIVSRPVSAGYYAIVDGHRRAIEGIAAQIAEGLRGFTGTSTVRPTRLAGTTGRKRKATLSCPALVSGSERGIDAPVLDEAQ</sequence>
<evidence type="ECO:0000259" key="1">
    <source>
        <dbReference type="Pfam" id="PF03886"/>
    </source>
</evidence>
<dbReference type="Gene3D" id="3.40.50.10610">
    <property type="entry name" value="ABC-type transport auxiliary lipoprotein component"/>
    <property type="match status" value="1"/>
</dbReference>
<dbReference type="SUPFAM" id="SSF159594">
    <property type="entry name" value="XCC0632-like"/>
    <property type="match status" value="1"/>
</dbReference>
<gene>
    <name evidence="2" type="ORF">LMG28614_03272</name>
</gene>
<feature type="domain" description="ABC-type transport auxiliary lipoprotein component" evidence="1">
    <location>
        <begin position="34"/>
        <end position="192"/>
    </location>
</feature>
<keyword evidence="3" id="KW-1185">Reference proteome</keyword>
<accession>A0A6S7CYH8</accession>
<dbReference type="Pfam" id="PF03886">
    <property type="entry name" value="ABC_trans_aux"/>
    <property type="match status" value="1"/>
</dbReference>
<evidence type="ECO:0000313" key="2">
    <source>
        <dbReference type="EMBL" id="CAB3791275.1"/>
    </source>
</evidence>
<dbReference type="EMBL" id="CADIKK010000014">
    <property type="protein sequence ID" value="CAB3791275.1"/>
    <property type="molecule type" value="Genomic_DNA"/>
</dbReference>
<proteinExistence type="predicted"/>